<proteinExistence type="predicted"/>
<protein>
    <submittedName>
        <fullName evidence="1">Uncharacterized protein</fullName>
    </submittedName>
</protein>
<dbReference type="Proteomes" id="UP000616769">
    <property type="component" value="Unassembled WGS sequence"/>
</dbReference>
<sequence>MVSFERAINALTIIIKDPSDRFLFQFGTSKNRKINEIKGSQRKKKEIVKMIDLLLNIEVVENLWSLYA</sequence>
<gene>
    <name evidence="1" type="ORF">QR98_0097700</name>
</gene>
<organism evidence="1 2">
    <name type="scientific">Sarcoptes scabiei</name>
    <name type="common">Itch mite</name>
    <name type="synonym">Acarus scabiei</name>
    <dbReference type="NCBI Taxonomy" id="52283"/>
    <lineage>
        <taxon>Eukaryota</taxon>
        <taxon>Metazoa</taxon>
        <taxon>Ecdysozoa</taxon>
        <taxon>Arthropoda</taxon>
        <taxon>Chelicerata</taxon>
        <taxon>Arachnida</taxon>
        <taxon>Acari</taxon>
        <taxon>Acariformes</taxon>
        <taxon>Sarcoptiformes</taxon>
        <taxon>Astigmata</taxon>
        <taxon>Psoroptidia</taxon>
        <taxon>Sarcoptoidea</taxon>
        <taxon>Sarcoptidae</taxon>
        <taxon>Sarcoptinae</taxon>
        <taxon>Sarcoptes</taxon>
    </lineage>
</organism>
<dbReference type="EMBL" id="JXLN01016653">
    <property type="protein sequence ID" value="KPM11200.1"/>
    <property type="molecule type" value="Genomic_DNA"/>
</dbReference>
<comment type="caution">
    <text evidence="1">The sequence shown here is derived from an EMBL/GenBank/DDBJ whole genome shotgun (WGS) entry which is preliminary data.</text>
</comment>
<evidence type="ECO:0000313" key="1">
    <source>
        <dbReference type="EMBL" id="KPM11200.1"/>
    </source>
</evidence>
<accession>A0A132AL80</accession>
<dbReference type="AlphaFoldDB" id="A0A132AL80"/>
<reference evidence="1 2" key="1">
    <citation type="journal article" date="2015" name="Parasit. Vectors">
        <title>Draft genome of the scabies mite.</title>
        <authorList>
            <person name="Rider S.D.Jr."/>
            <person name="Morgan M.S."/>
            <person name="Arlian L.G."/>
        </authorList>
    </citation>
    <scope>NUCLEOTIDE SEQUENCE [LARGE SCALE GENOMIC DNA]</scope>
    <source>
        <strain evidence="1">Arlian Lab</strain>
    </source>
</reference>
<evidence type="ECO:0000313" key="2">
    <source>
        <dbReference type="Proteomes" id="UP000616769"/>
    </source>
</evidence>
<name>A0A132AL80_SARSC</name>
<dbReference type="VEuPathDB" id="VectorBase:SSCA007029"/>